<proteinExistence type="predicted"/>
<comment type="caution">
    <text evidence="2">The sequence shown here is derived from an EMBL/GenBank/DDBJ whole genome shotgun (WGS) entry which is preliminary data.</text>
</comment>
<dbReference type="EMBL" id="BARW01033012">
    <property type="protein sequence ID" value="GAJ05218.1"/>
    <property type="molecule type" value="Genomic_DNA"/>
</dbReference>
<evidence type="ECO:0000256" key="1">
    <source>
        <dbReference type="SAM" id="MobiDB-lite"/>
    </source>
</evidence>
<name>X1TIR9_9ZZZZ</name>
<dbReference type="AlphaFoldDB" id="X1TIR9"/>
<feature type="compositionally biased region" description="Basic and acidic residues" evidence="1">
    <location>
        <begin position="14"/>
        <end position="35"/>
    </location>
</feature>
<reference evidence="2" key="1">
    <citation type="journal article" date="2014" name="Front. Microbiol.">
        <title>High frequency of phylogenetically diverse reductive dehalogenase-homologous genes in deep subseafloor sedimentary metagenomes.</title>
        <authorList>
            <person name="Kawai M."/>
            <person name="Futagami T."/>
            <person name="Toyoda A."/>
            <person name="Takaki Y."/>
            <person name="Nishi S."/>
            <person name="Hori S."/>
            <person name="Arai W."/>
            <person name="Tsubouchi T."/>
            <person name="Morono Y."/>
            <person name="Uchiyama I."/>
            <person name="Ito T."/>
            <person name="Fujiyama A."/>
            <person name="Inagaki F."/>
            <person name="Takami H."/>
        </authorList>
    </citation>
    <scope>NUCLEOTIDE SEQUENCE</scope>
    <source>
        <strain evidence="2">Expedition CK06-06</strain>
    </source>
</reference>
<gene>
    <name evidence="2" type="ORF">S12H4_52105</name>
</gene>
<sequence length="35" mass="4015">MEPPPQCLSAVPGQHDEGTKEHDQESDKRKQVEKR</sequence>
<feature type="region of interest" description="Disordered" evidence="1">
    <location>
        <begin position="1"/>
        <end position="35"/>
    </location>
</feature>
<protein>
    <submittedName>
        <fullName evidence="2">Uncharacterized protein</fullName>
    </submittedName>
</protein>
<organism evidence="2">
    <name type="scientific">marine sediment metagenome</name>
    <dbReference type="NCBI Taxonomy" id="412755"/>
    <lineage>
        <taxon>unclassified sequences</taxon>
        <taxon>metagenomes</taxon>
        <taxon>ecological metagenomes</taxon>
    </lineage>
</organism>
<accession>X1TIR9</accession>
<feature type="non-terminal residue" evidence="2">
    <location>
        <position position="35"/>
    </location>
</feature>
<evidence type="ECO:0000313" key="2">
    <source>
        <dbReference type="EMBL" id="GAJ05218.1"/>
    </source>
</evidence>